<gene>
    <name evidence="4" type="ORF">EG028_10885</name>
</gene>
<keyword evidence="1" id="KW-1133">Transmembrane helix</keyword>
<dbReference type="PANTHER" id="PTHR30273:SF2">
    <property type="entry name" value="PROTEIN FECR"/>
    <property type="match status" value="1"/>
</dbReference>
<evidence type="ECO:0000259" key="3">
    <source>
        <dbReference type="Pfam" id="PF16344"/>
    </source>
</evidence>
<dbReference type="PIRSF" id="PIRSF018266">
    <property type="entry name" value="FecR"/>
    <property type="match status" value="1"/>
</dbReference>
<dbReference type="Proteomes" id="UP000279089">
    <property type="component" value="Unassembled WGS sequence"/>
</dbReference>
<keyword evidence="1" id="KW-0812">Transmembrane</keyword>
<dbReference type="Gene3D" id="3.55.50.30">
    <property type="match status" value="1"/>
</dbReference>
<organism evidence="4 5">
    <name type="scientific">Chitinophaga barathri</name>
    <dbReference type="NCBI Taxonomy" id="1647451"/>
    <lineage>
        <taxon>Bacteria</taxon>
        <taxon>Pseudomonadati</taxon>
        <taxon>Bacteroidota</taxon>
        <taxon>Chitinophagia</taxon>
        <taxon>Chitinophagales</taxon>
        <taxon>Chitinophagaceae</taxon>
        <taxon>Chitinophaga</taxon>
    </lineage>
</organism>
<evidence type="ECO:0000259" key="2">
    <source>
        <dbReference type="Pfam" id="PF04773"/>
    </source>
</evidence>
<feature type="transmembrane region" description="Helical" evidence="1">
    <location>
        <begin position="78"/>
        <end position="100"/>
    </location>
</feature>
<evidence type="ECO:0000256" key="1">
    <source>
        <dbReference type="SAM" id="Phobius"/>
    </source>
</evidence>
<evidence type="ECO:0000313" key="4">
    <source>
        <dbReference type="EMBL" id="RPD41179.1"/>
    </source>
</evidence>
<dbReference type="GO" id="GO:0016989">
    <property type="term" value="F:sigma factor antagonist activity"/>
    <property type="evidence" value="ECO:0007669"/>
    <property type="project" value="TreeGrafter"/>
</dbReference>
<name>A0A3N4MNG5_9BACT</name>
<dbReference type="Gene3D" id="2.60.120.1440">
    <property type="match status" value="1"/>
</dbReference>
<dbReference type="RefSeq" id="WP_120516517.1">
    <property type="nucleotide sequence ID" value="NZ_QXZY01000006.1"/>
</dbReference>
<protein>
    <submittedName>
        <fullName evidence="4">DUF4974 domain-containing protein</fullName>
    </submittedName>
</protein>
<reference evidence="5" key="1">
    <citation type="submission" date="2018-11" db="EMBL/GenBank/DDBJ databases">
        <title>Chitinophaga lutea sp.nov., isolate from arsenic contaminated soil.</title>
        <authorList>
            <person name="Zong Y."/>
        </authorList>
    </citation>
    <scope>NUCLEOTIDE SEQUENCE [LARGE SCALE GENOMIC DNA]</scope>
    <source>
        <strain evidence="5">YLT18</strain>
    </source>
</reference>
<dbReference type="PANTHER" id="PTHR30273">
    <property type="entry name" value="PERIPLASMIC SIGNAL SENSOR AND SIGMA FACTOR ACTIVATOR FECR-RELATED"/>
    <property type="match status" value="1"/>
</dbReference>
<dbReference type="OrthoDB" id="738872at2"/>
<evidence type="ECO:0000313" key="5">
    <source>
        <dbReference type="Proteomes" id="UP000279089"/>
    </source>
</evidence>
<keyword evidence="1" id="KW-0472">Membrane</keyword>
<proteinExistence type="predicted"/>
<keyword evidence="5" id="KW-1185">Reference proteome</keyword>
<dbReference type="EMBL" id="RMBX01000005">
    <property type="protein sequence ID" value="RPD41179.1"/>
    <property type="molecule type" value="Genomic_DNA"/>
</dbReference>
<sequence>MDREELIALIEKFHQKSITDLELARLKMFVGQPGAQELLENTDFPILRREPQTLPADIYEGISRRIAVADKKRSGKKIYLQLAAAASVALVVSFAAWWWAPPSAQPLKWAKVQALPGERKKIILPDSSVVYLNAGSSLSYPEKYDTLRQVHLEGEAFFEIGQNAEQPFIVRTAYTTTRVLGTRFNIEAHEREGITRVALVEGKVETGDSLHKVILSPGTMALHENSTGRQSVQDIEGNVAGWIKGELVFNGVSLAEALQRIGEAYNIQVALRPGAGRSYSITGHFQKESPEKILNALLAVYGLKWRHSDGIYEVYQ</sequence>
<comment type="caution">
    <text evidence="4">The sequence shown here is derived from an EMBL/GenBank/DDBJ whole genome shotgun (WGS) entry which is preliminary data.</text>
</comment>
<accession>A0A3N4MNG5</accession>
<dbReference type="Pfam" id="PF16344">
    <property type="entry name" value="FecR_C"/>
    <property type="match status" value="1"/>
</dbReference>
<dbReference type="AlphaFoldDB" id="A0A3N4MNG5"/>
<dbReference type="InterPro" id="IPR012373">
    <property type="entry name" value="Ferrdict_sens_TM"/>
</dbReference>
<dbReference type="InterPro" id="IPR006860">
    <property type="entry name" value="FecR"/>
</dbReference>
<dbReference type="Pfam" id="PF04773">
    <property type="entry name" value="FecR"/>
    <property type="match status" value="1"/>
</dbReference>
<feature type="domain" description="Protein FecR C-terminal" evidence="3">
    <location>
        <begin position="246"/>
        <end position="309"/>
    </location>
</feature>
<feature type="domain" description="FecR protein" evidence="2">
    <location>
        <begin position="114"/>
        <end position="205"/>
    </location>
</feature>
<dbReference type="InterPro" id="IPR032508">
    <property type="entry name" value="FecR_C"/>
</dbReference>